<keyword evidence="5" id="KW-0067">ATP-binding</keyword>
<dbReference type="InterPro" id="IPR027417">
    <property type="entry name" value="P-loop_NTPase"/>
</dbReference>
<dbReference type="Gene3D" id="1.20.1560.10">
    <property type="entry name" value="ABC transporter type 1, transmembrane domain"/>
    <property type="match status" value="1"/>
</dbReference>
<evidence type="ECO:0000256" key="5">
    <source>
        <dbReference type="ARBA" id="ARBA00022840"/>
    </source>
</evidence>
<dbReference type="GO" id="GO:0016887">
    <property type="term" value="F:ATP hydrolysis activity"/>
    <property type="evidence" value="ECO:0007669"/>
    <property type="project" value="InterPro"/>
</dbReference>
<evidence type="ECO:0000256" key="3">
    <source>
        <dbReference type="ARBA" id="ARBA00022692"/>
    </source>
</evidence>
<evidence type="ECO:0000313" key="10">
    <source>
        <dbReference type="EMBL" id="KNC82127.1"/>
    </source>
</evidence>
<dbReference type="CDD" id="cd03253">
    <property type="entry name" value="ABCC_ATM1_transporter"/>
    <property type="match status" value="1"/>
</dbReference>
<dbReference type="GO" id="GO:0006879">
    <property type="term" value="P:intracellular iron ion homeostasis"/>
    <property type="evidence" value="ECO:0007669"/>
    <property type="project" value="TreeGrafter"/>
</dbReference>
<dbReference type="STRING" id="667725.A0A0L0FZ78"/>
<dbReference type="Pfam" id="PF00664">
    <property type="entry name" value="ABC_membrane"/>
    <property type="match status" value="1"/>
</dbReference>
<dbReference type="SUPFAM" id="SSF90123">
    <property type="entry name" value="ABC transporter transmembrane region"/>
    <property type="match status" value="1"/>
</dbReference>
<dbReference type="FunFam" id="3.40.50.300:FF:000186">
    <property type="entry name" value="ATP-binding cassette sub-family B member 7, mitochondrial"/>
    <property type="match status" value="1"/>
</dbReference>
<evidence type="ECO:0000259" key="8">
    <source>
        <dbReference type="PROSITE" id="PS50893"/>
    </source>
</evidence>
<sequence length="415" mass="45904">MNNADNAGGTLAVDSLLNYETVKYFNMETHEAHRYDKCLASYESAANKVFTSLALLNWSQNAVFSVSLSIMMLLAGHGVQQGTLTVGDVVFVNGLLFQLSLPLNFLGTVYREIRQSLIDMNTLFTLLELHPGIQSTPGAPQLKQPIKGQVTFDDVMFGYTKDKNILNGLSYTIPAGHKVAFVGASGCGKSTILRLIFRFFDPSTGQIKIDGQNIKDIDVDSLRRCIGVVPQDTVLFNETLYYNIAYGNMNASHEEVIEAAKMADLHKTVMTFPDKYDTHVGERGLMLSGGEKQRVAIARAILKRPSILLCDEATSALDSETESHILASLKEISKDRTSIFIAHRLSTVTHCDIIFVLQEGKVVEQGTHMKLLSKKGVYESLWQRQHAPEVEMSEADKAWAAANKPTTQLENPIIQ</sequence>
<evidence type="ECO:0000256" key="6">
    <source>
        <dbReference type="ARBA" id="ARBA00022989"/>
    </source>
</evidence>
<dbReference type="InterPro" id="IPR017871">
    <property type="entry name" value="ABC_transporter-like_CS"/>
</dbReference>
<dbReference type="GO" id="GO:0005743">
    <property type="term" value="C:mitochondrial inner membrane"/>
    <property type="evidence" value="ECO:0007669"/>
    <property type="project" value="TreeGrafter"/>
</dbReference>
<evidence type="ECO:0000313" key="11">
    <source>
        <dbReference type="Proteomes" id="UP000054560"/>
    </source>
</evidence>
<dbReference type="eggNOG" id="KOG0057">
    <property type="taxonomic scope" value="Eukaryota"/>
</dbReference>
<feature type="domain" description="ABC transporter" evidence="8">
    <location>
        <begin position="150"/>
        <end position="384"/>
    </location>
</feature>
<dbReference type="Gene3D" id="3.40.50.300">
    <property type="entry name" value="P-loop containing nucleotide triphosphate hydrolases"/>
    <property type="match status" value="1"/>
</dbReference>
<keyword evidence="4" id="KW-0547">Nucleotide-binding</keyword>
<keyword evidence="11" id="KW-1185">Reference proteome</keyword>
<evidence type="ECO:0000256" key="1">
    <source>
        <dbReference type="ARBA" id="ARBA00004225"/>
    </source>
</evidence>
<proteinExistence type="predicted"/>
<keyword evidence="3" id="KW-0812">Transmembrane</keyword>
<dbReference type="PROSITE" id="PS50929">
    <property type="entry name" value="ABC_TM1F"/>
    <property type="match status" value="1"/>
</dbReference>
<keyword evidence="6" id="KW-1133">Transmembrane helix</keyword>
<comment type="subcellular location">
    <subcellularLocation>
        <location evidence="1">Mitochondrion membrane</location>
        <topology evidence="1">Multi-pass membrane protein</topology>
    </subcellularLocation>
</comment>
<dbReference type="SMART" id="SM00382">
    <property type="entry name" value="AAA"/>
    <property type="match status" value="1"/>
</dbReference>
<dbReference type="OrthoDB" id="6500128at2759"/>
<dbReference type="SUPFAM" id="SSF52540">
    <property type="entry name" value="P-loop containing nucleoside triphosphate hydrolases"/>
    <property type="match status" value="1"/>
</dbReference>
<keyword evidence="2" id="KW-0813">Transport</keyword>
<dbReference type="InterPro" id="IPR011527">
    <property type="entry name" value="ABC1_TM_dom"/>
</dbReference>
<dbReference type="GO" id="GO:0140359">
    <property type="term" value="F:ABC-type transporter activity"/>
    <property type="evidence" value="ECO:0007669"/>
    <property type="project" value="InterPro"/>
</dbReference>
<dbReference type="InterPro" id="IPR036640">
    <property type="entry name" value="ABC1_TM_sf"/>
</dbReference>
<evidence type="ECO:0000259" key="9">
    <source>
        <dbReference type="PROSITE" id="PS50929"/>
    </source>
</evidence>
<dbReference type="PANTHER" id="PTHR24221">
    <property type="entry name" value="ATP-BINDING CASSETTE SUB-FAMILY B"/>
    <property type="match status" value="1"/>
</dbReference>
<dbReference type="InterPro" id="IPR039421">
    <property type="entry name" value="Type_1_exporter"/>
</dbReference>
<dbReference type="GO" id="GO:0005524">
    <property type="term" value="F:ATP binding"/>
    <property type="evidence" value="ECO:0007669"/>
    <property type="project" value="UniProtKB-KW"/>
</dbReference>
<keyword evidence="7" id="KW-0472">Membrane</keyword>
<protein>
    <submittedName>
        <fullName evidence="10">Uncharacterized protein</fullName>
    </submittedName>
</protein>
<feature type="domain" description="ABC transmembrane type-1" evidence="9">
    <location>
        <begin position="1"/>
        <end position="115"/>
    </location>
</feature>
<dbReference type="GeneID" id="25906083"/>
<reference evidence="10 11" key="1">
    <citation type="submission" date="2011-02" db="EMBL/GenBank/DDBJ databases">
        <title>The Genome Sequence of Sphaeroforma arctica JP610.</title>
        <authorList>
            <consortium name="The Broad Institute Genome Sequencing Platform"/>
            <person name="Russ C."/>
            <person name="Cuomo C."/>
            <person name="Young S.K."/>
            <person name="Zeng Q."/>
            <person name="Gargeya S."/>
            <person name="Alvarado L."/>
            <person name="Berlin A."/>
            <person name="Chapman S.B."/>
            <person name="Chen Z."/>
            <person name="Freedman E."/>
            <person name="Gellesch M."/>
            <person name="Goldberg J."/>
            <person name="Griggs A."/>
            <person name="Gujja S."/>
            <person name="Heilman E."/>
            <person name="Heiman D."/>
            <person name="Howarth C."/>
            <person name="Mehta T."/>
            <person name="Neiman D."/>
            <person name="Pearson M."/>
            <person name="Roberts A."/>
            <person name="Saif S."/>
            <person name="Shea T."/>
            <person name="Shenoy N."/>
            <person name="Sisk P."/>
            <person name="Stolte C."/>
            <person name="Sykes S."/>
            <person name="White J."/>
            <person name="Yandava C."/>
            <person name="Burger G."/>
            <person name="Gray M.W."/>
            <person name="Holland P.W.H."/>
            <person name="King N."/>
            <person name="Lang F.B.F."/>
            <person name="Roger A.J."/>
            <person name="Ruiz-Trillo I."/>
            <person name="Haas B."/>
            <person name="Nusbaum C."/>
            <person name="Birren B."/>
        </authorList>
    </citation>
    <scope>NUCLEOTIDE SEQUENCE [LARGE SCALE GENOMIC DNA]</scope>
    <source>
        <strain evidence="10 11">JP610</strain>
    </source>
</reference>
<dbReference type="RefSeq" id="XP_014156029.1">
    <property type="nucleotide sequence ID" value="XM_014300554.1"/>
</dbReference>
<dbReference type="Proteomes" id="UP000054560">
    <property type="component" value="Unassembled WGS sequence"/>
</dbReference>
<evidence type="ECO:0000256" key="2">
    <source>
        <dbReference type="ARBA" id="ARBA00022448"/>
    </source>
</evidence>
<organism evidence="10 11">
    <name type="scientific">Sphaeroforma arctica JP610</name>
    <dbReference type="NCBI Taxonomy" id="667725"/>
    <lineage>
        <taxon>Eukaryota</taxon>
        <taxon>Ichthyosporea</taxon>
        <taxon>Ichthyophonida</taxon>
        <taxon>Sphaeroforma</taxon>
    </lineage>
</organism>
<dbReference type="InterPro" id="IPR003439">
    <property type="entry name" value="ABC_transporter-like_ATP-bd"/>
</dbReference>
<accession>A0A0L0FZ78</accession>
<dbReference type="Pfam" id="PF00005">
    <property type="entry name" value="ABC_tran"/>
    <property type="match status" value="1"/>
</dbReference>
<gene>
    <name evidence="10" type="ORF">SARC_05579</name>
</gene>
<dbReference type="EMBL" id="KQ241957">
    <property type="protein sequence ID" value="KNC82127.1"/>
    <property type="molecule type" value="Genomic_DNA"/>
</dbReference>
<dbReference type="PANTHER" id="PTHR24221:SF402">
    <property type="entry name" value="IRON-SULFUR CLUSTERS TRANSPORTER ABCB7, MITOCHONDRIAL"/>
    <property type="match status" value="1"/>
</dbReference>
<dbReference type="PROSITE" id="PS50893">
    <property type="entry name" value="ABC_TRANSPORTER_2"/>
    <property type="match status" value="1"/>
</dbReference>
<evidence type="ECO:0000256" key="7">
    <source>
        <dbReference type="ARBA" id="ARBA00023136"/>
    </source>
</evidence>
<dbReference type="PROSITE" id="PS00211">
    <property type="entry name" value="ABC_TRANSPORTER_1"/>
    <property type="match status" value="1"/>
</dbReference>
<dbReference type="AlphaFoldDB" id="A0A0L0FZ78"/>
<evidence type="ECO:0000256" key="4">
    <source>
        <dbReference type="ARBA" id="ARBA00022741"/>
    </source>
</evidence>
<dbReference type="InterPro" id="IPR003593">
    <property type="entry name" value="AAA+_ATPase"/>
</dbReference>
<name>A0A0L0FZ78_9EUKA</name>